<reference evidence="2 3" key="1">
    <citation type="journal article" date="2019" name="Int. J. Syst. Evol. Microbiol.">
        <title>The Global Catalogue of Microorganisms (GCM) 10K type strain sequencing project: providing services to taxonomists for standard genome sequencing and annotation.</title>
        <authorList>
            <consortium name="The Broad Institute Genomics Platform"/>
            <consortium name="The Broad Institute Genome Sequencing Center for Infectious Disease"/>
            <person name="Wu L."/>
            <person name="Ma J."/>
        </authorList>
    </citation>
    <scope>NUCLEOTIDE SEQUENCE [LARGE SCALE GENOMIC DNA]</scope>
    <source>
        <strain evidence="2 3">JCM 16083</strain>
    </source>
</reference>
<proteinExistence type="predicted"/>
<protein>
    <submittedName>
        <fullName evidence="2">Uncharacterized protein</fullName>
    </submittedName>
</protein>
<accession>A0ABN1MQW9</accession>
<comment type="caution">
    <text evidence="2">The sequence shown here is derived from an EMBL/GenBank/DDBJ whole genome shotgun (WGS) entry which is preliminary data.</text>
</comment>
<gene>
    <name evidence="2" type="ORF">GCM10009118_20430</name>
</gene>
<evidence type="ECO:0000313" key="2">
    <source>
        <dbReference type="EMBL" id="GAA0875634.1"/>
    </source>
</evidence>
<name>A0ABN1MQW9_9FLAO</name>
<dbReference type="EMBL" id="BAAAFH010000011">
    <property type="protein sequence ID" value="GAA0875634.1"/>
    <property type="molecule type" value="Genomic_DNA"/>
</dbReference>
<keyword evidence="3" id="KW-1185">Reference proteome</keyword>
<dbReference type="Proteomes" id="UP001501126">
    <property type="component" value="Unassembled WGS sequence"/>
</dbReference>
<organism evidence="2 3">
    <name type="scientific">Wandonia haliotis</name>
    <dbReference type="NCBI Taxonomy" id="574963"/>
    <lineage>
        <taxon>Bacteria</taxon>
        <taxon>Pseudomonadati</taxon>
        <taxon>Bacteroidota</taxon>
        <taxon>Flavobacteriia</taxon>
        <taxon>Flavobacteriales</taxon>
        <taxon>Crocinitomicaceae</taxon>
        <taxon>Wandonia</taxon>
    </lineage>
</organism>
<sequence>MRLWITYMFVAFTGFLYSQESTPLSEAEYRLSVKLDALRAAKTPQDLQARNTELKKELEKTFQLEGVMNYPFSRLTSMGTIKSPDNAVRLFNWNIENKDFTHEYFCYVLYDNPRKKQVEVTELTDNSIMLPARPDETLTAENWYGALYYAIIPKKRRGKMYYTLLGWDGNTASSNIKLMDVLYFAGSRPKLGYNLFKNEEGTHKRLFFEHKEQAVMTMRYDQQRNMIVYDHLSPESPALKGFYSYYVPDMSYDAYEYVNDYWMYRADIISTNEENRGKKMTIYTLNSQKGGAEKREMKTTWISPTDEEAPVSNGKHTAVLPDGQNNAKDSRKKVKITNQQPGTPQPDYKQPKRKKNAPGSILQRGQ</sequence>
<evidence type="ECO:0000313" key="3">
    <source>
        <dbReference type="Proteomes" id="UP001501126"/>
    </source>
</evidence>
<feature type="region of interest" description="Disordered" evidence="1">
    <location>
        <begin position="303"/>
        <end position="366"/>
    </location>
</feature>
<dbReference type="RefSeq" id="WP_343787325.1">
    <property type="nucleotide sequence ID" value="NZ_BAAAFH010000011.1"/>
</dbReference>
<evidence type="ECO:0000256" key="1">
    <source>
        <dbReference type="SAM" id="MobiDB-lite"/>
    </source>
</evidence>